<comment type="function">
    <text evidence="2">Functions as a ribosomal silencing factor. Interacts with ribosomal protein uL14 (rplN), blocking formation of intersubunit bridge B8. Prevents association of the 30S and 50S ribosomal subunits and the formation of functional ribosomes, thus repressing translation.</text>
</comment>
<keyword evidence="2" id="KW-0678">Repressor</keyword>
<protein>
    <recommendedName>
        <fullName evidence="2">Ribosomal silencing factor RsfS</fullName>
    </recommendedName>
</protein>
<dbReference type="GO" id="GO:0090071">
    <property type="term" value="P:negative regulation of ribosome biogenesis"/>
    <property type="evidence" value="ECO:0007669"/>
    <property type="project" value="UniProtKB-UniRule"/>
</dbReference>
<evidence type="ECO:0000313" key="3">
    <source>
        <dbReference type="EMBL" id="MSS58948.1"/>
    </source>
</evidence>
<proteinExistence type="inferred from homology"/>
<dbReference type="GO" id="GO:0005737">
    <property type="term" value="C:cytoplasm"/>
    <property type="evidence" value="ECO:0007669"/>
    <property type="project" value="UniProtKB-SubCell"/>
</dbReference>
<dbReference type="HAMAP" id="MF_01477">
    <property type="entry name" value="Iojap_RsfS"/>
    <property type="match status" value="1"/>
</dbReference>
<gene>
    <name evidence="2 3" type="primary">rsfS</name>
    <name evidence="3" type="ORF">FYJ51_08515</name>
</gene>
<comment type="caution">
    <text evidence="3">The sequence shown here is derived from an EMBL/GenBank/DDBJ whole genome shotgun (WGS) entry which is preliminary data.</text>
</comment>
<sequence length="120" mass="13807">MAELLELTEKKLSEKLGEHIVAIDMRNVNPYTDYFVIVTARNPRHAESLAYEVQEEASKHGYPVRVQEGGHGSTWILVDLYEVVVHIFTAEAREQYKLEKLWGDQPFVSFEGDSQPETKE</sequence>
<keyword evidence="2" id="KW-0810">Translation regulation</keyword>
<organism evidence="3 4">
    <name type="scientific">Stecheria intestinalis</name>
    <dbReference type="NCBI Taxonomy" id="2606630"/>
    <lineage>
        <taxon>Bacteria</taxon>
        <taxon>Bacillati</taxon>
        <taxon>Bacillota</taxon>
        <taxon>Erysipelotrichia</taxon>
        <taxon>Erysipelotrichales</taxon>
        <taxon>Erysipelotrichaceae</taxon>
        <taxon>Stecheria</taxon>
    </lineage>
</organism>
<comment type="subunit">
    <text evidence="2">Interacts with ribosomal protein uL14 (rplN).</text>
</comment>
<dbReference type="NCBIfam" id="TIGR00090">
    <property type="entry name" value="rsfS_iojap_ybeB"/>
    <property type="match status" value="1"/>
</dbReference>
<dbReference type="GO" id="GO:0017148">
    <property type="term" value="P:negative regulation of translation"/>
    <property type="evidence" value="ECO:0007669"/>
    <property type="project" value="UniProtKB-UniRule"/>
</dbReference>
<dbReference type="PANTHER" id="PTHR21043:SF0">
    <property type="entry name" value="MITOCHONDRIAL ASSEMBLY OF RIBOSOMAL LARGE SUBUNIT PROTEIN 1"/>
    <property type="match status" value="1"/>
</dbReference>
<reference evidence="3 4" key="1">
    <citation type="submission" date="2019-08" db="EMBL/GenBank/DDBJ databases">
        <title>In-depth cultivation of the pig gut microbiome towards novel bacterial diversity and tailored functional studies.</title>
        <authorList>
            <person name="Wylensek D."/>
            <person name="Hitch T.C.A."/>
            <person name="Clavel T."/>
        </authorList>
    </citation>
    <scope>NUCLEOTIDE SEQUENCE [LARGE SCALE GENOMIC DNA]</scope>
    <source>
        <strain evidence="3 4">Oil+RF-744-GAM-WT-6</strain>
    </source>
</reference>
<keyword evidence="4" id="KW-1185">Reference proteome</keyword>
<accession>A0A7X2NT34</accession>
<dbReference type="RefSeq" id="WP_105304183.1">
    <property type="nucleotide sequence ID" value="NZ_JAQXPC010000107.1"/>
</dbReference>
<evidence type="ECO:0000256" key="2">
    <source>
        <dbReference type="HAMAP-Rule" id="MF_01477"/>
    </source>
</evidence>
<dbReference type="PANTHER" id="PTHR21043">
    <property type="entry name" value="IOJAP SUPERFAMILY ORTHOLOG"/>
    <property type="match status" value="1"/>
</dbReference>
<comment type="similarity">
    <text evidence="1 2">Belongs to the Iojap/RsfS family.</text>
</comment>
<evidence type="ECO:0000313" key="4">
    <source>
        <dbReference type="Proteomes" id="UP000461880"/>
    </source>
</evidence>
<dbReference type="AlphaFoldDB" id="A0A7X2NT34"/>
<dbReference type="InterPro" id="IPR004394">
    <property type="entry name" value="Iojap/RsfS/C7orf30"/>
</dbReference>
<keyword evidence="2" id="KW-0963">Cytoplasm</keyword>
<dbReference type="InterPro" id="IPR043519">
    <property type="entry name" value="NT_sf"/>
</dbReference>
<dbReference type="EMBL" id="VUMN01000020">
    <property type="protein sequence ID" value="MSS58948.1"/>
    <property type="molecule type" value="Genomic_DNA"/>
</dbReference>
<dbReference type="Gene3D" id="3.30.460.10">
    <property type="entry name" value="Beta Polymerase, domain 2"/>
    <property type="match status" value="1"/>
</dbReference>
<dbReference type="SUPFAM" id="SSF81301">
    <property type="entry name" value="Nucleotidyltransferase"/>
    <property type="match status" value="1"/>
</dbReference>
<dbReference type="Proteomes" id="UP000461880">
    <property type="component" value="Unassembled WGS sequence"/>
</dbReference>
<dbReference type="Pfam" id="PF02410">
    <property type="entry name" value="RsfS"/>
    <property type="match status" value="1"/>
</dbReference>
<comment type="subcellular location">
    <subcellularLocation>
        <location evidence="2">Cytoplasm</location>
    </subcellularLocation>
</comment>
<evidence type="ECO:0000256" key="1">
    <source>
        <dbReference type="ARBA" id="ARBA00010574"/>
    </source>
</evidence>
<dbReference type="GO" id="GO:0043023">
    <property type="term" value="F:ribosomal large subunit binding"/>
    <property type="evidence" value="ECO:0007669"/>
    <property type="project" value="TreeGrafter"/>
</dbReference>
<name>A0A7X2NT34_9FIRM</name>
<dbReference type="GO" id="GO:0042256">
    <property type="term" value="P:cytosolic ribosome assembly"/>
    <property type="evidence" value="ECO:0007669"/>
    <property type="project" value="UniProtKB-UniRule"/>
</dbReference>